<evidence type="ECO:0000259" key="7">
    <source>
        <dbReference type="Pfam" id="PF00248"/>
    </source>
</evidence>
<evidence type="ECO:0000313" key="9">
    <source>
        <dbReference type="Proteomes" id="UP000177740"/>
    </source>
</evidence>
<evidence type="ECO:0000256" key="2">
    <source>
        <dbReference type="ARBA" id="ARBA00022857"/>
    </source>
</evidence>
<proteinExistence type="inferred from homology"/>
<dbReference type="AlphaFoldDB" id="A0A1G2EP83"/>
<dbReference type="SUPFAM" id="SSF51430">
    <property type="entry name" value="NAD(P)-linked oxidoreductase"/>
    <property type="match status" value="1"/>
</dbReference>
<dbReference type="InterPro" id="IPR023210">
    <property type="entry name" value="NADP_OxRdtase_dom"/>
</dbReference>
<evidence type="ECO:0000256" key="1">
    <source>
        <dbReference type="ARBA" id="ARBA00007905"/>
    </source>
</evidence>
<name>A0A1G2EP83_9BACT</name>
<feature type="site" description="Lowers pKa of active site Tyr" evidence="6">
    <location>
        <position position="79"/>
    </location>
</feature>
<dbReference type="EMBL" id="MHMM01000005">
    <property type="protein sequence ID" value="OGZ27605.1"/>
    <property type="molecule type" value="Genomic_DNA"/>
</dbReference>
<dbReference type="PIRSF" id="PIRSF000097">
    <property type="entry name" value="AKR"/>
    <property type="match status" value="1"/>
</dbReference>
<dbReference type="Pfam" id="PF00248">
    <property type="entry name" value="Aldo_ket_red"/>
    <property type="match status" value="2"/>
</dbReference>
<feature type="active site" description="Proton donor" evidence="4">
    <location>
        <position position="54"/>
    </location>
</feature>
<dbReference type="InterPro" id="IPR020471">
    <property type="entry name" value="AKR"/>
</dbReference>
<sequence>MLKQKEIPFFKLNNRSAMPIIGFGTGSLKGEDAFSSVKFALEAGYRHIDTADIYENHREIGRAIKESLLSRRDIFITTKYHDSLSENVKDSLDRFLRELRTTYIDLLLLHRPAENSNSIGVSNFSIEQLNEALHLGFEISNNQIEFHPSLNERELQNFCSANRVVVTAYSPLGQGKDLSIKAVEEIAEKHDVEPSNAILAWHIQRNRAAIPSSKNKDHIKENLESLSVELSEDELEKIDKIGEY</sequence>
<evidence type="ECO:0000256" key="4">
    <source>
        <dbReference type="PIRSR" id="PIRSR000097-1"/>
    </source>
</evidence>
<feature type="domain" description="NADP-dependent oxidoreductase" evidence="7">
    <location>
        <begin position="21"/>
        <end position="115"/>
    </location>
</feature>
<evidence type="ECO:0000256" key="5">
    <source>
        <dbReference type="PIRSR" id="PIRSR000097-2"/>
    </source>
</evidence>
<accession>A0A1G2EP83</accession>
<dbReference type="GO" id="GO:0016616">
    <property type="term" value="F:oxidoreductase activity, acting on the CH-OH group of donors, NAD or NADP as acceptor"/>
    <property type="evidence" value="ECO:0007669"/>
    <property type="project" value="UniProtKB-ARBA"/>
</dbReference>
<feature type="domain" description="NADP-dependent oxidoreductase" evidence="7">
    <location>
        <begin position="118"/>
        <end position="242"/>
    </location>
</feature>
<dbReference type="PANTHER" id="PTHR43827">
    <property type="entry name" value="2,5-DIKETO-D-GLUCONIC ACID REDUCTASE"/>
    <property type="match status" value="1"/>
</dbReference>
<keyword evidence="2" id="KW-0521">NADP</keyword>
<keyword evidence="3" id="KW-0560">Oxidoreductase</keyword>
<dbReference type="PRINTS" id="PR00069">
    <property type="entry name" value="ALDKETRDTASE"/>
</dbReference>
<evidence type="ECO:0000256" key="6">
    <source>
        <dbReference type="PIRSR" id="PIRSR000097-3"/>
    </source>
</evidence>
<evidence type="ECO:0000313" key="8">
    <source>
        <dbReference type="EMBL" id="OGZ27605.1"/>
    </source>
</evidence>
<gene>
    <name evidence="8" type="ORF">A2365_01925</name>
</gene>
<evidence type="ECO:0000256" key="3">
    <source>
        <dbReference type="ARBA" id="ARBA00023002"/>
    </source>
</evidence>
<dbReference type="Gene3D" id="3.20.20.100">
    <property type="entry name" value="NADP-dependent oxidoreductase domain"/>
    <property type="match status" value="2"/>
</dbReference>
<comment type="caution">
    <text evidence="8">The sequence shown here is derived from an EMBL/GenBank/DDBJ whole genome shotgun (WGS) entry which is preliminary data.</text>
</comment>
<comment type="similarity">
    <text evidence="1">Belongs to the aldo/keto reductase family.</text>
</comment>
<organism evidence="8 9">
    <name type="scientific">Candidatus Nealsonbacteria bacterium RIFOXYB1_FULL_40_15</name>
    <dbReference type="NCBI Taxonomy" id="1801677"/>
    <lineage>
        <taxon>Bacteria</taxon>
        <taxon>Candidatus Nealsoniibacteriota</taxon>
    </lineage>
</organism>
<protein>
    <recommendedName>
        <fullName evidence="7">NADP-dependent oxidoreductase domain-containing protein</fullName>
    </recommendedName>
</protein>
<dbReference type="STRING" id="1801677.A2365_01925"/>
<feature type="binding site" evidence="5">
    <location>
        <position position="110"/>
    </location>
    <ligand>
        <name>substrate</name>
    </ligand>
</feature>
<dbReference type="InterPro" id="IPR036812">
    <property type="entry name" value="NAD(P)_OxRdtase_dom_sf"/>
</dbReference>
<dbReference type="PANTHER" id="PTHR43827:SF3">
    <property type="entry name" value="NADP-DEPENDENT OXIDOREDUCTASE DOMAIN-CONTAINING PROTEIN"/>
    <property type="match status" value="1"/>
</dbReference>
<dbReference type="Proteomes" id="UP000177740">
    <property type="component" value="Unassembled WGS sequence"/>
</dbReference>
<reference evidence="8 9" key="1">
    <citation type="journal article" date="2016" name="Nat. Commun.">
        <title>Thousands of microbial genomes shed light on interconnected biogeochemical processes in an aquifer system.</title>
        <authorList>
            <person name="Anantharaman K."/>
            <person name="Brown C.T."/>
            <person name="Hug L.A."/>
            <person name="Sharon I."/>
            <person name="Castelle C.J."/>
            <person name="Probst A.J."/>
            <person name="Thomas B.C."/>
            <person name="Singh A."/>
            <person name="Wilkins M.J."/>
            <person name="Karaoz U."/>
            <person name="Brodie E.L."/>
            <person name="Williams K.H."/>
            <person name="Hubbard S.S."/>
            <person name="Banfield J.F."/>
        </authorList>
    </citation>
    <scope>NUCLEOTIDE SEQUENCE [LARGE SCALE GENOMIC DNA]</scope>
</reference>